<organism evidence="1 2">
    <name type="scientific">Dreissena polymorpha</name>
    <name type="common">Zebra mussel</name>
    <name type="synonym">Mytilus polymorpha</name>
    <dbReference type="NCBI Taxonomy" id="45954"/>
    <lineage>
        <taxon>Eukaryota</taxon>
        <taxon>Metazoa</taxon>
        <taxon>Spiralia</taxon>
        <taxon>Lophotrochozoa</taxon>
        <taxon>Mollusca</taxon>
        <taxon>Bivalvia</taxon>
        <taxon>Autobranchia</taxon>
        <taxon>Heteroconchia</taxon>
        <taxon>Euheterodonta</taxon>
        <taxon>Imparidentia</taxon>
        <taxon>Neoheterodontei</taxon>
        <taxon>Myida</taxon>
        <taxon>Dreissenoidea</taxon>
        <taxon>Dreissenidae</taxon>
        <taxon>Dreissena</taxon>
    </lineage>
</organism>
<evidence type="ECO:0000313" key="2">
    <source>
        <dbReference type="Proteomes" id="UP000828390"/>
    </source>
</evidence>
<proteinExistence type="predicted"/>
<keyword evidence="2" id="KW-1185">Reference proteome</keyword>
<name>A0A9D4H0E7_DREPO</name>
<dbReference type="EMBL" id="JAIWYP010000005">
    <property type="protein sequence ID" value="KAH3827049.1"/>
    <property type="molecule type" value="Genomic_DNA"/>
</dbReference>
<reference evidence="1" key="1">
    <citation type="journal article" date="2019" name="bioRxiv">
        <title>The Genome of the Zebra Mussel, Dreissena polymorpha: A Resource for Invasive Species Research.</title>
        <authorList>
            <person name="McCartney M.A."/>
            <person name="Auch B."/>
            <person name="Kono T."/>
            <person name="Mallez S."/>
            <person name="Zhang Y."/>
            <person name="Obille A."/>
            <person name="Becker A."/>
            <person name="Abrahante J.E."/>
            <person name="Garbe J."/>
            <person name="Badalamenti J.P."/>
            <person name="Herman A."/>
            <person name="Mangelson H."/>
            <person name="Liachko I."/>
            <person name="Sullivan S."/>
            <person name="Sone E.D."/>
            <person name="Koren S."/>
            <person name="Silverstein K.A.T."/>
            <person name="Beckman K.B."/>
            <person name="Gohl D.M."/>
        </authorList>
    </citation>
    <scope>NUCLEOTIDE SEQUENCE</scope>
    <source>
        <strain evidence="1">Duluth1</strain>
        <tissue evidence="1">Whole animal</tissue>
    </source>
</reference>
<sequence length="181" mass="20943">MIPIAIQAGFRKAGILPFDAAKVPVEMILPSQSFPKKICNTEAPRMSMKELLDNKMIETAPKTTQDITKPNEFQIKDTMQKPKLGGKPITEDEVFNQMIDYQHEKKEINKKEKTRKQGDGKEKLMTRHRDAVKYWYTKEKSLKLLLKLLKVTVTWMMIQPTTVAAYLLRMQQVFSTRNGQV</sequence>
<dbReference type="AlphaFoldDB" id="A0A9D4H0E7"/>
<accession>A0A9D4H0E7</accession>
<evidence type="ECO:0000313" key="1">
    <source>
        <dbReference type="EMBL" id="KAH3827049.1"/>
    </source>
</evidence>
<comment type="caution">
    <text evidence="1">The sequence shown here is derived from an EMBL/GenBank/DDBJ whole genome shotgun (WGS) entry which is preliminary data.</text>
</comment>
<protein>
    <submittedName>
        <fullName evidence="1">Uncharacterized protein</fullName>
    </submittedName>
</protein>
<dbReference type="Proteomes" id="UP000828390">
    <property type="component" value="Unassembled WGS sequence"/>
</dbReference>
<reference evidence="1" key="2">
    <citation type="submission" date="2020-11" db="EMBL/GenBank/DDBJ databases">
        <authorList>
            <person name="McCartney M.A."/>
            <person name="Auch B."/>
            <person name="Kono T."/>
            <person name="Mallez S."/>
            <person name="Becker A."/>
            <person name="Gohl D.M."/>
            <person name="Silverstein K.A.T."/>
            <person name="Koren S."/>
            <person name="Bechman K.B."/>
            <person name="Herman A."/>
            <person name="Abrahante J.E."/>
            <person name="Garbe J."/>
        </authorList>
    </citation>
    <scope>NUCLEOTIDE SEQUENCE</scope>
    <source>
        <strain evidence="1">Duluth1</strain>
        <tissue evidence="1">Whole animal</tissue>
    </source>
</reference>
<gene>
    <name evidence="1" type="ORF">DPMN_128978</name>
</gene>